<dbReference type="Proteomes" id="UP000447434">
    <property type="component" value="Chromosome 6"/>
</dbReference>
<accession>A0A6A4QC04</accession>
<dbReference type="EMBL" id="WOCE01000006">
    <property type="protein sequence ID" value="KAE9611457.1"/>
    <property type="molecule type" value="Genomic_DNA"/>
</dbReference>
<dbReference type="AlphaFoldDB" id="A0A6A4QC04"/>
<evidence type="ECO:0000313" key="1">
    <source>
        <dbReference type="EMBL" id="KAE9611457.1"/>
    </source>
</evidence>
<name>A0A6A4QC04_LUPAL</name>
<reference evidence="2" key="1">
    <citation type="journal article" date="2020" name="Nat. Commun.">
        <title>Genome sequence of the cluster root forming white lupin.</title>
        <authorList>
            <person name="Hufnagel B."/>
            <person name="Marques A."/>
            <person name="Soriano A."/>
            <person name="Marques L."/>
            <person name="Divol F."/>
            <person name="Doumas P."/>
            <person name="Sallet E."/>
            <person name="Mancinotti D."/>
            <person name="Carrere S."/>
            <person name="Marande W."/>
            <person name="Arribat S."/>
            <person name="Keller J."/>
            <person name="Huneau C."/>
            <person name="Blein T."/>
            <person name="Aime D."/>
            <person name="Laguerre M."/>
            <person name="Taylor J."/>
            <person name="Schubert V."/>
            <person name="Nelson M."/>
            <person name="Geu-Flores F."/>
            <person name="Crespi M."/>
            <person name="Gallardo-Guerrero K."/>
            <person name="Delaux P.-M."/>
            <person name="Salse J."/>
            <person name="Berges H."/>
            <person name="Guyot R."/>
            <person name="Gouzy J."/>
            <person name="Peret B."/>
        </authorList>
    </citation>
    <scope>NUCLEOTIDE SEQUENCE [LARGE SCALE GENOMIC DNA]</scope>
    <source>
        <strain evidence="2">cv. Amiga</strain>
    </source>
</reference>
<comment type="caution">
    <text evidence="1">The sequence shown here is derived from an EMBL/GenBank/DDBJ whole genome shotgun (WGS) entry which is preliminary data.</text>
</comment>
<keyword evidence="2" id="KW-1185">Reference proteome</keyword>
<sequence>MDIEVDKLTIIFILYGRRTVQNSVHCLHFTRVNYKCVSVPIYKHDLPPHIIILVDFLFFL</sequence>
<proteinExistence type="predicted"/>
<gene>
    <name evidence="1" type="ORF">Lalb_Chr06g0162671</name>
</gene>
<protein>
    <submittedName>
        <fullName evidence="1">Uncharacterized protein</fullName>
    </submittedName>
</protein>
<organism evidence="1 2">
    <name type="scientific">Lupinus albus</name>
    <name type="common">White lupine</name>
    <name type="synonym">Lupinus termis</name>
    <dbReference type="NCBI Taxonomy" id="3870"/>
    <lineage>
        <taxon>Eukaryota</taxon>
        <taxon>Viridiplantae</taxon>
        <taxon>Streptophyta</taxon>
        <taxon>Embryophyta</taxon>
        <taxon>Tracheophyta</taxon>
        <taxon>Spermatophyta</taxon>
        <taxon>Magnoliopsida</taxon>
        <taxon>eudicotyledons</taxon>
        <taxon>Gunneridae</taxon>
        <taxon>Pentapetalae</taxon>
        <taxon>rosids</taxon>
        <taxon>fabids</taxon>
        <taxon>Fabales</taxon>
        <taxon>Fabaceae</taxon>
        <taxon>Papilionoideae</taxon>
        <taxon>50 kb inversion clade</taxon>
        <taxon>genistoids sensu lato</taxon>
        <taxon>core genistoids</taxon>
        <taxon>Genisteae</taxon>
        <taxon>Lupinus</taxon>
    </lineage>
</organism>
<evidence type="ECO:0000313" key="2">
    <source>
        <dbReference type="Proteomes" id="UP000447434"/>
    </source>
</evidence>